<reference evidence="1" key="2">
    <citation type="submission" date="2023-02" db="EMBL/GenBank/DDBJ databases">
        <authorList>
            <person name="Huang Y."/>
            <person name="Zhang Y."/>
            <person name="Zhang T."/>
            <person name="Wang J."/>
        </authorList>
    </citation>
    <scope>NUCLEOTIDE SEQUENCE</scope>
    <source>
        <strain evidence="1">KJ-1</strain>
    </source>
</reference>
<evidence type="ECO:0000313" key="1">
    <source>
        <dbReference type="EMBL" id="WDZ50158.1"/>
    </source>
</evidence>
<proteinExistence type="predicted"/>
<evidence type="ECO:0000313" key="2">
    <source>
        <dbReference type="Proteomes" id="UP001199528"/>
    </source>
</evidence>
<organism evidence="1 2">
    <name type="scientific">Acinetobacter vivianii</name>
    <dbReference type="NCBI Taxonomy" id="1776742"/>
    <lineage>
        <taxon>Bacteria</taxon>
        <taxon>Pseudomonadati</taxon>
        <taxon>Pseudomonadota</taxon>
        <taxon>Gammaproteobacteria</taxon>
        <taxon>Moraxellales</taxon>
        <taxon>Moraxellaceae</taxon>
        <taxon>Acinetobacter</taxon>
    </lineage>
</organism>
<reference evidence="1" key="1">
    <citation type="journal article" date="2022" name="Front Environ Sci">
        <title>Complete genome sequence analysis of a novel alkane-degrading bacterial strain, Acinetobacter vivianii KJ-1, and its diesel degradation ability.</title>
        <authorList>
            <person name="Zhang Y."/>
            <person name="Song F."/>
            <person name="Wang J."/>
            <person name="Zhao Q."/>
            <person name="Zheng L."/>
            <person name="Wang Z."/>
            <person name="Zhang X."/>
            <person name="Gao Y."/>
            <person name="Chen G."/>
            <person name="Huang Y."/>
        </authorList>
    </citation>
    <scope>NUCLEOTIDE SEQUENCE</scope>
    <source>
        <strain evidence="1">KJ-1</strain>
    </source>
</reference>
<dbReference type="Proteomes" id="UP001199528">
    <property type="component" value="Chromosome"/>
</dbReference>
<sequence length="227" mass="26579">MSAFKEETGKKFGRLTAISHYTKTSPNKKSRTYWICECECGNIKHMMADNLRKKDRTPSCGCYKSEYFSNLNSSHKLSKTRVYRSWASAKQRCTNPNDTNYHQYGARGIKMCDRWNSFELFLDDMGCPEFMNFTIERIDVNGDYEPSNCRWATPMEQARNKTNTVLYEFGGRKMIITDWAKFLDVRVITLRKRLEMGWPIDRVLSKNNHKFNKPTPLSSIDKIVDNT</sequence>
<dbReference type="AlphaFoldDB" id="A0AAJ6NGS9"/>
<dbReference type="KEGG" id="aviv:LF296_12595"/>
<dbReference type="EMBL" id="CP085083">
    <property type="protein sequence ID" value="WDZ50158.1"/>
    <property type="molecule type" value="Genomic_DNA"/>
</dbReference>
<name>A0AAJ6NGS9_9GAMM</name>
<accession>A0AAJ6NGS9</accession>
<gene>
    <name evidence="1" type="ORF">LF296_12595</name>
</gene>
<protein>
    <submittedName>
        <fullName evidence="1">Uncharacterized protein</fullName>
    </submittedName>
</protein>
<dbReference type="RefSeq" id="WP_272654559.1">
    <property type="nucleotide sequence ID" value="NZ_CP085083.1"/>
</dbReference>